<gene>
    <name evidence="5" type="ORF">SAMN04488557_0649</name>
</gene>
<evidence type="ECO:0000256" key="1">
    <source>
        <dbReference type="ARBA" id="ARBA00022630"/>
    </source>
</evidence>
<dbReference type="Pfam" id="PF01565">
    <property type="entry name" value="FAD_binding_4"/>
    <property type="match status" value="1"/>
</dbReference>
<evidence type="ECO:0000313" key="6">
    <source>
        <dbReference type="Proteomes" id="UP000199423"/>
    </source>
</evidence>
<dbReference type="InterPro" id="IPR016167">
    <property type="entry name" value="FAD-bd_PCMH_sub1"/>
</dbReference>
<keyword evidence="2" id="KW-0274">FAD</keyword>
<keyword evidence="6" id="KW-1185">Reference proteome</keyword>
<dbReference type="PIRSF" id="PIRSF000136">
    <property type="entry name" value="LGO_GLO"/>
    <property type="match status" value="1"/>
</dbReference>
<protein>
    <submittedName>
        <fullName evidence="5">FAD/FMN-containing dehydrogenase</fullName>
    </submittedName>
</protein>
<dbReference type="Pfam" id="PF04030">
    <property type="entry name" value="ALO"/>
    <property type="match status" value="1"/>
</dbReference>
<dbReference type="SUPFAM" id="SSF56176">
    <property type="entry name" value="FAD-binding/transporter-associated domain-like"/>
    <property type="match status" value="1"/>
</dbReference>
<dbReference type="InterPro" id="IPR006094">
    <property type="entry name" value="Oxid_FAD_bind_N"/>
</dbReference>
<dbReference type="EMBL" id="FPCH01000001">
    <property type="protein sequence ID" value="SFV26982.1"/>
    <property type="molecule type" value="Genomic_DNA"/>
</dbReference>
<dbReference type="STRING" id="51670.SAMN04488557_0649"/>
<dbReference type="Gene3D" id="3.30.465.10">
    <property type="match status" value="1"/>
</dbReference>
<organism evidence="5 6">
    <name type="scientific">Hyphomicrobium facile</name>
    <dbReference type="NCBI Taxonomy" id="51670"/>
    <lineage>
        <taxon>Bacteria</taxon>
        <taxon>Pseudomonadati</taxon>
        <taxon>Pseudomonadota</taxon>
        <taxon>Alphaproteobacteria</taxon>
        <taxon>Hyphomicrobiales</taxon>
        <taxon>Hyphomicrobiaceae</taxon>
        <taxon>Hyphomicrobium</taxon>
    </lineage>
</organism>
<dbReference type="PROSITE" id="PS51387">
    <property type="entry name" value="FAD_PCMH"/>
    <property type="match status" value="1"/>
</dbReference>
<dbReference type="Gene3D" id="3.30.70.2520">
    <property type="match status" value="1"/>
</dbReference>
<dbReference type="InterPro" id="IPR016171">
    <property type="entry name" value="Vanillyl_alc_oxidase_C-sub2"/>
</dbReference>
<evidence type="ECO:0000259" key="4">
    <source>
        <dbReference type="PROSITE" id="PS51387"/>
    </source>
</evidence>
<evidence type="ECO:0000256" key="3">
    <source>
        <dbReference type="ARBA" id="ARBA00023002"/>
    </source>
</evidence>
<dbReference type="Gene3D" id="1.10.45.10">
    <property type="entry name" value="Vanillyl-alcohol Oxidase, Chain A, domain 4"/>
    <property type="match status" value="1"/>
</dbReference>
<dbReference type="Gene3D" id="3.30.43.10">
    <property type="entry name" value="Uridine Diphospho-n-acetylenolpyruvylglucosamine Reductase, domain 2"/>
    <property type="match status" value="1"/>
</dbReference>
<dbReference type="GO" id="GO:0016020">
    <property type="term" value="C:membrane"/>
    <property type="evidence" value="ECO:0007669"/>
    <property type="project" value="InterPro"/>
</dbReference>
<reference evidence="6" key="1">
    <citation type="submission" date="2016-10" db="EMBL/GenBank/DDBJ databases">
        <authorList>
            <person name="Varghese N."/>
            <person name="Submissions S."/>
        </authorList>
    </citation>
    <scope>NUCLEOTIDE SEQUENCE [LARGE SCALE GENOMIC DNA]</scope>
    <source>
        <strain evidence="6">DSM 1565</strain>
    </source>
</reference>
<sequence>MKHGTWTNWYGNQSCNSFVADAQSEDDIVEAVRFAKNKGLKIRVAGTGHSNVPLIPNSGVVIRTDNLKGIAAHDFENNTATIWGGTKIHDIGDALWELGLGLSNQGDIDTQSIVGAISTGTHGTGLSLKNLSSMVDALRIVDATGTVRTLDDSNQNQMRAARVSLGLLGIVTQVKMKVTKAYHLHEWVGIMPYAAVAEIEAEMVKKYRHFGYFWCTSAPSVKWLGVSAEGNLERFDDCAFVRIFDPNPIDVGELSRYEIRRRYDRSYRIYPEVYTPDFHEMEYMVPLDVGVECFREVKTTLRDLFEVVTVPAEMRFTAGDDNYLSEYYGGPRIAISASGRMGKEDLNFFRALDKIFEKYDGRSHWGKIHFLNRERLARVYPRHGDFVSVRREMDPEGMFLNDYLDPLFA</sequence>
<dbReference type="GO" id="GO:0071949">
    <property type="term" value="F:FAD binding"/>
    <property type="evidence" value="ECO:0007669"/>
    <property type="project" value="InterPro"/>
</dbReference>
<dbReference type="AlphaFoldDB" id="A0A1I7MX47"/>
<accession>A0A1I7MX47</accession>
<dbReference type="PANTHER" id="PTHR43762:SF1">
    <property type="entry name" value="D-ARABINONO-1,4-LACTONE OXIDASE"/>
    <property type="match status" value="1"/>
</dbReference>
<dbReference type="GO" id="GO:0003885">
    <property type="term" value="F:D-arabinono-1,4-lactone oxidase activity"/>
    <property type="evidence" value="ECO:0007669"/>
    <property type="project" value="InterPro"/>
</dbReference>
<dbReference type="Proteomes" id="UP000199423">
    <property type="component" value="Unassembled WGS sequence"/>
</dbReference>
<feature type="domain" description="FAD-binding PCMH-type" evidence="4">
    <location>
        <begin position="10"/>
        <end position="181"/>
    </location>
</feature>
<dbReference type="InterPro" id="IPR036318">
    <property type="entry name" value="FAD-bd_PCMH-like_sf"/>
</dbReference>
<evidence type="ECO:0000256" key="2">
    <source>
        <dbReference type="ARBA" id="ARBA00022827"/>
    </source>
</evidence>
<name>A0A1I7MX47_9HYPH</name>
<dbReference type="InterPro" id="IPR010031">
    <property type="entry name" value="FAD_lactone_oxidase-like"/>
</dbReference>
<proteinExistence type="predicted"/>
<dbReference type="InterPro" id="IPR007173">
    <property type="entry name" value="ALO_C"/>
</dbReference>
<evidence type="ECO:0000313" key="5">
    <source>
        <dbReference type="EMBL" id="SFV26982.1"/>
    </source>
</evidence>
<dbReference type="RefSeq" id="WP_177228029.1">
    <property type="nucleotide sequence ID" value="NZ_FPCH01000001.1"/>
</dbReference>
<dbReference type="InterPro" id="IPR016169">
    <property type="entry name" value="FAD-bd_PCMH_sub2"/>
</dbReference>
<keyword evidence="1" id="KW-0285">Flavoprotein</keyword>
<dbReference type="InterPro" id="IPR016166">
    <property type="entry name" value="FAD-bd_PCMH"/>
</dbReference>
<dbReference type="PANTHER" id="PTHR43762">
    <property type="entry name" value="L-GULONOLACTONE OXIDASE"/>
    <property type="match status" value="1"/>
</dbReference>
<keyword evidence="3" id="KW-0560">Oxidoreductase</keyword>